<dbReference type="PANTHER" id="PTHR21072:SF13">
    <property type="entry name" value="GPI TRANSAMIDASE COMPONENT PIG-S"/>
    <property type="match status" value="1"/>
</dbReference>
<evidence type="ECO:0008006" key="13">
    <source>
        <dbReference type="Google" id="ProtNLM"/>
    </source>
</evidence>
<evidence type="ECO:0000313" key="12">
    <source>
        <dbReference type="Proteomes" id="UP000193922"/>
    </source>
</evidence>
<dbReference type="RefSeq" id="XP_040739833.1">
    <property type="nucleotide sequence ID" value="XM_040888790.1"/>
</dbReference>
<protein>
    <recommendedName>
        <fullName evidence="13">GPI transamidase component PIG-S</fullName>
    </recommendedName>
</protein>
<evidence type="ECO:0000256" key="8">
    <source>
        <dbReference type="ARBA" id="ARBA00023136"/>
    </source>
</evidence>
<dbReference type="UniPathway" id="UPA00196"/>
<feature type="transmembrane region" description="Helical" evidence="10">
    <location>
        <begin position="482"/>
        <end position="504"/>
    </location>
</feature>
<feature type="transmembrane region" description="Helical" evidence="10">
    <location>
        <begin position="29"/>
        <end position="47"/>
    </location>
</feature>
<keyword evidence="5 10" id="KW-0812">Transmembrane</keyword>
<gene>
    <name evidence="11" type="ORF">DL89DRAFT_270680</name>
</gene>
<evidence type="ECO:0000313" key="11">
    <source>
        <dbReference type="EMBL" id="ORX65725.1"/>
    </source>
</evidence>
<comment type="subcellular location">
    <subcellularLocation>
        <location evidence="1">Endoplasmic reticulum membrane</location>
        <topology evidence="1">Multi-pass membrane protein</topology>
    </subcellularLocation>
</comment>
<dbReference type="GO" id="GO:0006506">
    <property type="term" value="P:GPI anchor biosynthetic process"/>
    <property type="evidence" value="ECO:0007669"/>
    <property type="project" value="UniProtKB-UniPathway"/>
</dbReference>
<keyword evidence="4" id="KW-0337">GPI-anchor biosynthesis</keyword>
<keyword evidence="6" id="KW-0256">Endoplasmic reticulum</keyword>
<evidence type="ECO:0000256" key="7">
    <source>
        <dbReference type="ARBA" id="ARBA00022989"/>
    </source>
</evidence>
<dbReference type="InterPro" id="IPR019540">
    <property type="entry name" value="PtdIno-glycan_biosynth_class_S"/>
</dbReference>
<dbReference type="OrthoDB" id="28748at2759"/>
<evidence type="ECO:0000256" key="2">
    <source>
        <dbReference type="ARBA" id="ARBA00004687"/>
    </source>
</evidence>
<dbReference type="STRING" id="61395.A0A1Y1VXG2"/>
<evidence type="ECO:0000256" key="10">
    <source>
        <dbReference type="SAM" id="Phobius"/>
    </source>
</evidence>
<name>A0A1Y1VXG2_9FUNG</name>
<accession>A0A1Y1VXG2</accession>
<keyword evidence="9" id="KW-0325">Glycoprotein</keyword>
<organism evidence="11 12">
    <name type="scientific">Linderina pennispora</name>
    <dbReference type="NCBI Taxonomy" id="61395"/>
    <lineage>
        <taxon>Eukaryota</taxon>
        <taxon>Fungi</taxon>
        <taxon>Fungi incertae sedis</taxon>
        <taxon>Zoopagomycota</taxon>
        <taxon>Kickxellomycotina</taxon>
        <taxon>Kickxellomycetes</taxon>
        <taxon>Kickxellales</taxon>
        <taxon>Kickxellaceae</taxon>
        <taxon>Linderina</taxon>
    </lineage>
</organism>
<evidence type="ECO:0000256" key="1">
    <source>
        <dbReference type="ARBA" id="ARBA00004477"/>
    </source>
</evidence>
<keyword evidence="12" id="KW-1185">Reference proteome</keyword>
<evidence type="ECO:0000256" key="4">
    <source>
        <dbReference type="ARBA" id="ARBA00022502"/>
    </source>
</evidence>
<evidence type="ECO:0000256" key="9">
    <source>
        <dbReference type="ARBA" id="ARBA00023180"/>
    </source>
</evidence>
<proteinExistence type="inferred from homology"/>
<dbReference type="EMBL" id="MCFD01000022">
    <property type="protein sequence ID" value="ORX65725.1"/>
    <property type="molecule type" value="Genomic_DNA"/>
</dbReference>
<dbReference type="GO" id="GO:0042765">
    <property type="term" value="C:GPI-anchor transamidase complex"/>
    <property type="evidence" value="ECO:0007669"/>
    <property type="project" value="InterPro"/>
</dbReference>
<dbReference type="GO" id="GO:0016255">
    <property type="term" value="P:attachment of GPI anchor to protein"/>
    <property type="evidence" value="ECO:0007669"/>
    <property type="project" value="InterPro"/>
</dbReference>
<dbReference type="GeneID" id="63805438"/>
<comment type="pathway">
    <text evidence="2">Glycolipid biosynthesis; glycosylphosphatidylinositol-anchor biosynthesis.</text>
</comment>
<dbReference type="PANTHER" id="PTHR21072">
    <property type="entry name" value="GPI TRANSAMIDASE COMPONENT PIG-S"/>
    <property type="match status" value="1"/>
</dbReference>
<evidence type="ECO:0000256" key="3">
    <source>
        <dbReference type="ARBA" id="ARBA00005316"/>
    </source>
</evidence>
<keyword evidence="7 10" id="KW-1133">Transmembrane helix</keyword>
<dbReference type="Pfam" id="PF10510">
    <property type="entry name" value="PIG-S"/>
    <property type="match status" value="1"/>
</dbReference>
<evidence type="ECO:0000256" key="6">
    <source>
        <dbReference type="ARBA" id="ARBA00022824"/>
    </source>
</evidence>
<comment type="similarity">
    <text evidence="3">Belongs to the PIGS family.</text>
</comment>
<comment type="caution">
    <text evidence="11">The sequence shown here is derived from an EMBL/GenBank/DDBJ whole genome shotgun (WGS) entry which is preliminary data.</text>
</comment>
<dbReference type="AlphaFoldDB" id="A0A1Y1VXG2"/>
<dbReference type="Proteomes" id="UP000193922">
    <property type="component" value="Unassembled WGS sequence"/>
</dbReference>
<evidence type="ECO:0000256" key="5">
    <source>
        <dbReference type="ARBA" id="ARBA00022692"/>
    </source>
</evidence>
<keyword evidence="8 10" id="KW-0472">Membrane</keyword>
<sequence length="516" mass="57413">MPALVDRIRALLRGKGQDKTIISVHRDRIVVVLSILSVFLLGLPLWWTTTRVYRADLPSTEIAQYTQADALEIPFTFYVDSPDISLNEVQKLVDTKLAKSRLPYKPGEWRVAFTAQVQRGLAPDLPGHYTVETQEEVSATVGTARSAQIPLPSTADTSETVAKWIARIVAKEEREVRRPEGRALKYSPEYAVTFTLINEDPTGGLSVDWEIEQALSTYLQPLIDIVRPLTKLSVSSQVLHHAGPLPVTPQRAANYTYLTSDALPHFINSASWNLASTDPVSPMLNFILFVPKRDLQPMHILDDHHTQSKTNAFLIPQWGGIAVANFPKTASGQIVVSQRDLRPYMGVFVAQLRELLGIRSDTPLPSVKGRVNVQRATATGISGWEYDALARRWLANNRQTAVTTLKSLITLVESMQNMVVMDSIKGQVDASLAALAKITRAHVAHDHARACQDAIVAATKAEGAFFDPSMVSMLYFPDQHKYAIYLPFFLPVAIPLFHAIKHVIKDMKARRKSKTE</sequence>
<reference evidence="11 12" key="1">
    <citation type="submission" date="2016-07" db="EMBL/GenBank/DDBJ databases">
        <title>Pervasive Adenine N6-methylation of Active Genes in Fungi.</title>
        <authorList>
            <consortium name="DOE Joint Genome Institute"/>
            <person name="Mondo S.J."/>
            <person name="Dannebaum R.O."/>
            <person name="Kuo R.C."/>
            <person name="Labutti K."/>
            <person name="Haridas S."/>
            <person name="Kuo A."/>
            <person name="Salamov A."/>
            <person name="Ahrendt S.R."/>
            <person name="Lipzen A."/>
            <person name="Sullivan W."/>
            <person name="Andreopoulos W.B."/>
            <person name="Clum A."/>
            <person name="Lindquist E."/>
            <person name="Daum C."/>
            <person name="Ramamoorthy G.K."/>
            <person name="Gryganskyi A."/>
            <person name="Culley D."/>
            <person name="Magnuson J.K."/>
            <person name="James T.Y."/>
            <person name="O'Malley M.A."/>
            <person name="Stajich J.E."/>
            <person name="Spatafora J.W."/>
            <person name="Visel A."/>
            <person name="Grigoriev I.V."/>
        </authorList>
    </citation>
    <scope>NUCLEOTIDE SEQUENCE [LARGE SCALE GENOMIC DNA]</scope>
    <source>
        <strain evidence="11 12">ATCC 12442</strain>
    </source>
</reference>